<protein>
    <submittedName>
        <fullName evidence="3">Uncharacterized protein</fullName>
    </submittedName>
</protein>
<sequence>MKRFPIFLSVLFQVFVLSKLPAFAGAADPASILTGGLNDAAKDSGFNQTLSLPALIGRFIGVMLGLMGIIFIVYLVWAGIMYMTAAGDDTKVKKAKQMINQSIIGIIIMVSAYAISSFIISQLTTAVK</sequence>
<keyword evidence="1" id="KW-0812">Transmembrane</keyword>
<dbReference type="Pfam" id="PF18895">
    <property type="entry name" value="T4SS_pilin"/>
    <property type="match status" value="1"/>
</dbReference>
<keyword evidence="2" id="KW-0732">Signal</keyword>
<keyword evidence="1" id="KW-0472">Membrane</keyword>
<feature type="transmembrane region" description="Helical" evidence="1">
    <location>
        <begin position="98"/>
        <end position="120"/>
    </location>
</feature>
<dbReference type="InterPro" id="IPR043993">
    <property type="entry name" value="T4SS_pilin"/>
</dbReference>
<keyword evidence="1" id="KW-1133">Transmembrane helix</keyword>
<proteinExistence type="predicted"/>
<dbReference type="Proteomes" id="UP000176593">
    <property type="component" value="Unassembled WGS sequence"/>
</dbReference>
<feature type="signal peptide" evidence="2">
    <location>
        <begin position="1"/>
        <end position="26"/>
    </location>
</feature>
<dbReference type="NCBIfam" id="NF045849">
    <property type="entry name" value="ICE_MMCAP2_0565"/>
    <property type="match status" value="1"/>
</dbReference>
<dbReference type="AlphaFoldDB" id="A0A1F7V786"/>
<evidence type="ECO:0000313" key="3">
    <source>
        <dbReference type="EMBL" id="OGL86349.1"/>
    </source>
</evidence>
<feature type="chain" id="PRO_5009533190" evidence="2">
    <location>
        <begin position="27"/>
        <end position="128"/>
    </location>
</feature>
<evidence type="ECO:0000256" key="2">
    <source>
        <dbReference type="SAM" id="SignalP"/>
    </source>
</evidence>
<comment type="caution">
    <text evidence="3">The sequence shown here is derived from an EMBL/GenBank/DDBJ whole genome shotgun (WGS) entry which is preliminary data.</text>
</comment>
<gene>
    <name evidence="3" type="ORF">A3I41_02205</name>
</gene>
<accession>A0A1F7V786</accession>
<evidence type="ECO:0000256" key="1">
    <source>
        <dbReference type="SAM" id="Phobius"/>
    </source>
</evidence>
<feature type="transmembrane region" description="Helical" evidence="1">
    <location>
        <begin position="50"/>
        <end position="77"/>
    </location>
</feature>
<evidence type="ECO:0000313" key="4">
    <source>
        <dbReference type="Proteomes" id="UP000176593"/>
    </source>
</evidence>
<reference evidence="3 4" key="1">
    <citation type="journal article" date="2016" name="Nat. Commun.">
        <title>Thousands of microbial genomes shed light on interconnected biogeochemical processes in an aquifer system.</title>
        <authorList>
            <person name="Anantharaman K."/>
            <person name="Brown C.T."/>
            <person name="Hug L.A."/>
            <person name="Sharon I."/>
            <person name="Castelle C.J."/>
            <person name="Probst A.J."/>
            <person name="Thomas B.C."/>
            <person name="Singh A."/>
            <person name="Wilkins M.J."/>
            <person name="Karaoz U."/>
            <person name="Brodie E.L."/>
            <person name="Williams K.H."/>
            <person name="Hubbard S.S."/>
            <person name="Banfield J.F."/>
        </authorList>
    </citation>
    <scope>NUCLEOTIDE SEQUENCE [LARGE SCALE GENOMIC DNA]</scope>
</reference>
<name>A0A1F7V786_9BACT</name>
<dbReference type="EMBL" id="MGEQ01000010">
    <property type="protein sequence ID" value="OGL86349.1"/>
    <property type="molecule type" value="Genomic_DNA"/>
</dbReference>
<organism evidence="3 4">
    <name type="scientific">Candidatus Uhrbacteria bacterium RIFCSPLOWO2_02_FULL_48_18</name>
    <dbReference type="NCBI Taxonomy" id="1802408"/>
    <lineage>
        <taxon>Bacteria</taxon>
        <taxon>Candidatus Uhriibacteriota</taxon>
    </lineage>
</organism>